<dbReference type="Gene3D" id="3.40.50.10140">
    <property type="entry name" value="Toll/interleukin-1 receptor homology (TIR) domain"/>
    <property type="match status" value="1"/>
</dbReference>
<dbReference type="InterPro" id="IPR003591">
    <property type="entry name" value="Leu-rich_rpt_typical-subtyp"/>
</dbReference>
<evidence type="ECO:0000313" key="14">
    <source>
        <dbReference type="EMBL" id="KAL3866466.1"/>
    </source>
</evidence>
<dbReference type="InterPro" id="IPR000483">
    <property type="entry name" value="Cys-rich_flank_reg_C"/>
</dbReference>
<dbReference type="Pfam" id="PF13855">
    <property type="entry name" value="LRR_8"/>
    <property type="match status" value="1"/>
</dbReference>
<dbReference type="SUPFAM" id="SSF52200">
    <property type="entry name" value="Toll/Interleukin receptor TIR domain"/>
    <property type="match status" value="1"/>
</dbReference>
<keyword evidence="15" id="KW-1185">Reference proteome</keyword>
<dbReference type="SMART" id="SM00082">
    <property type="entry name" value="LRRCT"/>
    <property type="match status" value="2"/>
</dbReference>
<comment type="caution">
    <text evidence="14">The sequence shown here is derived from an EMBL/GenBank/DDBJ whole genome shotgun (WGS) entry which is preliminary data.</text>
</comment>
<dbReference type="Gene3D" id="3.80.10.10">
    <property type="entry name" value="Ribonuclease Inhibitor"/>
    <property type="match status" value="3"/>
</dbReference>
<evidence type="ECO:0000256" key="4">
    <source>
        <dbReference type="ARBA" id="ARBA00022692"/>
    </source>
</evidence>
<gene>
    <name evidence="14" type="ORF">ACJMK2_043761</name>
</gene>
<feature type="chain" id="PRO_5044812543" description="TIR domain-containing protein" evidence="12">
    <location>
        <begin position="24"/>
        <end position="670"/>
    </location>
</feature>
<dbReference type="InterPro" id="IPR035897">
    <property type="entry name" value="Toll_tir_struct_dom_sf"/>
</dbReference>
<evidence type="ECO:0000256" key="12">
    <source>
        <dbReference type="SAM" id="SignalP"/>
    </source>
</evidence>
<evidence type="ECO:0000256" key="11">
    <source>
        <dbReference type="SAM" id="Phobius"/>
    </source>
</evidence>
<keyword evidence="4 11" id="KW-0812">Transmembrane</keyword>
<evidence type="ECO:0000313" key="15">
    <source>
        <dbReference type="Proteomes" id="UP001634394"/>
    </source>
</evidence>
<dbReference type="Pfam" id="PF01582">
    <property type="entry name" value="TIR"/>
    <property type="match status" value="1"/>
</dbReference>
<comment type="similarity">
    <text evidence="2">Belongs to the Toll-like receptor family.</text>
</comment>
<dbReference type="Proteomes" id="UP001634394">
    <property type="component" value="Unassembled WGS sequence"/>
</dbReference>
<evidence type="ECO:0000256" key="10">
    <source>
        <dbReference type="ARBA" id="ARBA00023180"/>
    </source>
</evidence>
<evidence type="ECO:0000256" key="1">
    <source>
        <dbReference type="ARBA" id="ARBA00004479"/>
    </source>
</evidence>
<dbReference type="EMBL" id="JBJQND010000009">
    <property type="protein sequence ID" value="KAL3866466.1"/>
    <property type="molecule type" value="Genomic_DNA"/>
</dbReference>
<feature type="transmembrane region" description="Helical" evidence="11">
    <location>
        <begin position="469"/>
        <end position="491"/>
    </location>
</feature>
<dbReference type="PROSITE" id="PS51450">
    <property type="entry name" value="LRR"/>
    <property type="match status" value="1"/>
</dbReference>
<evidence type="ECO:0000256" key="8">
    <source>
        <dbReference type="ARBA" id="ARBA00023136"/>
    </source>
</evidence>
<dbReference type="SUPFAM" id="SSF52058">
    <property type="entry name" value="L domain-like"/>
    <property type="match status" value="2"/>
</dbReference>
<reference evidence="14 15" key="1">
    <citation type="submission" date="2024-11" db="EMBL/GenBank/DDBJ databases">
        <title>Chromosome-level genome assembly of the freshwater bivalve Anodonta woodiana.</title>
        <authorList>
            <person name="Chen X."/>
        </authorList>
    </citation>
    <scope>NUCLEOTIDE SEQUENCE [LARGE SCALE GENOMIC DNA]</scope>
    <source>
        <strain evidence="14">MN2024</strain>
        <tissue evidence="14">Gills</tissue>
    </source>
</reference>
<keyword evidence="7 11" id="KW-1133">Transmembrane helix</keyword>
<sequence length="670" mass="78404">MRNTIPFLIVLLVELSILRVVSLCSTYPPQVDLSIQNRTSINKSDFPNTNVRTVNLSYNLISNLSSDTFSSVIFVQNLDLSHNWITELSGDLLSPFVRLSCLHISNNRLEELPETFLENKVYLEKLDLSHNNLRSIPERFFHRNLQHLIVVDLSWNHLVTYQPWPLLLRTSVHFDLSYNKISTTSHNLSEMTFTNLHEFGYDITMNLQFNNFTQWNEFFYKDLFGVDINDTAKPIYSIPDLRNNNWTCDCNFYNRVSAMHKSFYLYSKTDYLKIKCYNPPHLRDKRVFYDVALNEFVCNLTSIDNCLVQDIPNMNTVYVDCRRRGLTTMPKSLPLPDGRKLSLNFHGNSIRSLDSVEYAEKIESLNLSNNALQFIDGNALRRMNNVIKELDLRQNSLKYLPKEINVLPFEKTHVEDNPLSCDCNMTWMADWVNLAPGYRDKSVQCTEVNGDRHLIKELTERLLNCTNDILIAVSVSLGILLVIIIIIVITVKRCPYETKVILFKIFRIHPRDKYVVDNNDHDMDNDAYISYDAKDFHVQQWTREVLVKKLEGKKPFFKLFVPERNIGVGPEAELRAEAMEKSKRIIILLSAHYSEQDWCAFESNAAESMSENKGRVLYILYDNKAVDISKHEPWQSRMNERRVLWLDDRLFWSKLRYELPLKSRVQIQNM</sequence>
<dbReference type="SMART" id="SM00369">
    <property type="entry name" value="LRR_TYP"/>
    <property type="match status" value="7"/>
</dbReference>
<keyword evidence="9" id="KW-0675">Receptor</keyword>
<proteinExistence type="inferred from homology"/>
<keyword evidence="5 12" id="KW-0732">Signal</keyword>
<accession>A0ABD3VXW6</accession>
<dbReference type="InterPro" id="IPR001611">
    <property type="entry name" value="Leu-rich_rpt"/>
</dbReference>
<dbReference type="PANTHER" id="PTHR24365">
    <property type="entry name" value="TOLL-LIKE RECEPTOR"/>
    <property type="match status" value="1"/>
</dbReference>
<evidence type="ECO:0000256" key="7">
    <source>
        <dbReference type="ARBA" id="ARBA00022989"/>
    </source>
</evidence>
<dbReference type="GO" id="GO:0016020">
    <property type="term" value="C:membrane"/>
    <property type="evidence" value="ECO:0007669"/>
    <property type="project" value="UniProtKB-SubCell"/>
</dbReference>
<dbReference type="AlphaFoldDB" id="A0ABD3VXW6"/>
<protein>
    <recommendedName>
        <fullName evidence="13">TIR domain-containing protein</fullName>
    </recommendedName>
</protein>
<evidence type="ECO:0000259" key="13">
    <source>
        <dbReference type="PROSITE" id="PS50104"/>
    </source>
</evidence>
<dbReference type="InterPro" id="IPR032675">
    <property type="entry name" value="LRR_dom_sf"/>
</dbReference>
<organism evidence="14 15">
    <name type="scientific">Sinanodonta woodiana</name>
    <name type="common">Chinese pond mussel</name>
    <name type="synonym">Anodonta woodiana</name>
    <dbReference type="NCBI Taxonomy" id="1069815"/>
    <lineage>
        <taxon>Eukaryota</taxon>
        <taxon>Metazoa</taxon>
        <taxon>Spiralia</taxon>
        <taxon>Lophotrochozoa</taxon>
        <taxon>Mollusca</taxon>
        <taxon>Bivalvia</taxon>
        <taxon>Autobranchia</taxon>
        <taxon>Heteroconchia</taxon>
        <taxon>Palaeoheterodonta</taxon>
        <taxon>Unionida</taxon>
        <taxon>Unionoidea</taxon>
        <taxon>Unionidae</taxon>
        <taxon>Unioninae</taxon>
        <taxon>Sinanodonta</taxon>
    </lineage>
</organism>
<dbReference type="InterPro" id="IPR000157">
    <property type="entry name" value="TIR_dom"/>
</dbReference>
<evidence type="ECO:0000256" key="5">
    <source>
        <dbReference type="ARBA" id="ARBA00022729"/>
    </source>
</evidence>
<keyword evidence="10" id="KW-0325">Glycoprotein</keyword>
<dbReference type="PANTHER" id="PTHR24365:SF541">
    <property type="entry name" value="PROTEIN TOLL-RELATED"/>
    <property type="match status" value="1"/>
</dbReference>
<dbReference type="SMART" id="SM00255">
    <property type="entry name" value="TIR"/>
    <property type="match status" value="1"/>
</dbReference>
<evidence type="ECO:0000256" key="6">
    <source>
        <dbReference type="ARBA" id="ARBA00022737"/>
    </source>
</evidence>
<keyword evidence="8 11" id="KW-0472">Membrane</keyword>
<evidence type="ECO:0000256" key="2">
    <source>
        <dbReference type="ARBA" id="ARBA00009634"/>
    </source>
</evidence>
<keyword evidence="6" id="KW-0677">Repeat</keyword>
<feature type="domain" description="TIR" evidence="13">
    <location>
        <begin position="523"/>
        <end position="659"/>
    </location>
</feature>
<comment type="subcellular location">
    <subcellularLocation>
        <location evidence="1">Membrane</location>
        <topology evidence="1">Single-pass type I membrane protein</topology>
    </subcellularLocation>
</comment>
<keyword evidence="3" id="KW-0433">Leucine-rich repeat</keyword>
<name>A0ABD3VXW6_SINWO</name>
<dbReference type="PROSITE" id="PS50104">
    <property type="entry name" value="TIR"/>
    <property type="match status" value="1"/>
</dbReference>
<evidence type="ECO:0000256" key="3">
    <source>
        <dbReference type="ARBA" id="ARBA00022614"/>
    </source>
</evidence>
<feature type="signal peptide" evidence="12">
    <location>
        <begin position="1"/>
        <end position="23"/>
    </location>
</feature>
<evidence type="ECO:0000256" key="9">
    <source>
        <dbReference type="ARBA" id="ARBA00023170"/>
    </source>
</evidence>
<dbReference type="Pfam" id="PF00560">
    <property type="entry name" value="LRR_1"/>
    <property type="match status" value="1"/>
</dbReference>